<evidence type="ECO:0000313" key="1">
    <source>
        <dbReference type="EMBL" id="URZ12305.1"/>
    </source>
</evidence>
<proteinExistence type="predicted"/>
<dbReference type="AlphaFoldDB" id="A0A1S8L0B8"/>
<name>A0A1S8L0B8_9CLOT</name>
<gene>
    <name evidence="1" type="ORF">CROST_030270</name>
</gene>
<dbReference type="Pfam" id="PF12730">
    <property type="entry name" value="ABC2_membrane_4"/>
    <property type="match status" value="1"/>
</dbReference>
<organism evidence="1 2">
    <name type="scientific">Clostridium felsineum</name>
    <dbReference type="NCBI Taxonomy" id="36839"/>
    <lineage>
        <taxon>Bacteria</taxon>
        <taxon>Bacillati</taxon>
        <taxon>Bacillota</taxon>
        <taxon>Clostridia</taxon>
        <taxon>Eubacteriales</taxon>
        <taxon>Clostridiaceae</taxon>
        <taxon>Clostridium</taxon>
    </lineage>
</organism>
<reference evidence="1 2" key="1">
    <citation type="submission" date="2022-04" db="EMBL/GenBank/DDBJ databases">
        <title>Genome sequence of C. roseum typestrain.</title>
        <authorList>
            <person name="Poehlein A."/>
            <person name="Schoch T."/>
            <person name="Duerre P."/>
            <person name="Daniel R."/>
        </authorList>
    </citation>
    <scope>NUCLEOTIDE SEQUENCE [LARGE SCALE GENOMIC DNA]</scope>
    <source>
        <strain evidence="1 2">DSM 7320</strain>
    </source>
</reference>
<dbReference type="KEGG" id="crw:CROST_030270"/>
<sequence length="220" mass="24989">MFKLIKLEVKKYKMKSYLKALLIAIIIINLVMLQVIAEGNKSTLNTYVLGETLVQGVFMIFSSVLISNIIVGEYNSKTINLMFMYPIKRKNIILSKLFLISLFIFIAMIIGNISLYLNYYIFHMVTKVSLPMISLSGLFWIVLDSLVFTILSLFPVYIGVKYKKTQLTIVSGIILTSLLNSDIQGFNLASIKIISIMLTLISLLFIVLAIRVFENEDFVS</sequence>
<dbReference type="Proteomes" id="UP000190951">
    <property type="component" value="Chromosome"/>
</dbReference>
<keyword evidence="2" id="KW-1185">Reference proteome</keyword>
<protein>
    <submittedName>
        <fullName evidence="1">Uncharacterized protein</fullName>
    </submittedName>
</protein>
<evidence type="ECO:0000313" key="2">
    <source>
        <dbReference type="Proteomes" id="UP000190951"/>
    </source>
</evidence>
<accession>A0A1S8L0B8</accession>
<dbReference type="RefSeq" id="WP_077834715.1">
    <property type="nucleotide sequence ID" value="NZ_CP096983.1"/>
</dbReference>
<dbReference type="STRING" id="84029.CROST_35050"/>
<dbReference type="EMBL" id="CP096983">
    <property type="protein sequence ID" value="URZ12305.1"/>
    <property type="molecule type" value="Genomic_DNA"/>
</dbReference>